<sequence length="180" mass="20452">MGALDDAYRRRDEAEHSRQQQVAEEARQAAAELDLGKQLADDFLRRTHKLGLAPESTVYDITYEVVTDMVRDVLGSGKRTIPASSSPSEVGRTPAGKAYDLGWGHFHFWLSPTGRRVVTRRGEERTRHSILGKRTTTRYTEHCTEDPLLPVYTLLDQWGDDMGFSVADAMVRYLENRGRR</sequence>
<comment type="caution">
    <text evidence="2">The sequence shown here is derived from an EMBL/GenBank/DDBJ whole genome shotgun (WGS) entry which is preliminary data.</text>
</comment>
<reference evidence="3" key="1">
    <citation type="journal article" date="2019" name="Int. J. Syst. Evol. Microbiol.">
        <title>The Global Catalogue of Microorganisms (GCM) 10K type strain sequencing project: providing services to taxonomists for standard genome sequencing and annotation.</title>
        <authorList>
            <consortium name="The Broad Institute Genomics Platform"/>
            <consortium name="The Broad Institute Genome Sequencing Center for Infectious Disease"/>
            <person name="Wu L."/>
            <person name="Ma J."/>
        </authorList>
    </citation>
    <scope>NUCLEOTIDE SEQUENCE [LARGE SCALE GENOMIC DNA]</scope>
    <source>
        <strain evidence="3">JCM 16548</strain>
    </source>
</reference>
<gene>
    <name evidence="2" type="ORF">GCM10022204_26720</name>
</gene>
<evidence type="ECO:0000256" key="1">
    <source>
        <dbReference type="SAM" id="MobiDB-lite"/>
    </source>
</evidence>
<organism evidence="2 3">
    <name type="scientific">Microlunatus aurantiacus</name>
    <dbReference type="NCBI Taxonomy" id="446786"/>
    <lineage>
        <taxon>Bacteria</taxon>
        <taxon>Bacillati</taxon>
        <taxon>Actinomycetota</taxon>
        <taxon>Actinomycetes</taxon>
        <taxon>Propionibacteriales</taxon>
        <taxon>Propionibacteriaceae</taxon>
        <taxon>Microlunatus</taxon>
    </lineage>
</organism>
<dbReference type="EMBL" id="BAAAYX010000011">
    <property type="protein sequence ID" value="GAA3707465.1"/>
    <property type="molecule type" value="Genomic_DNA"/>
</dbReference>
<accession>A0ABP7DSJ9</accession>
<evidence type="ECO:0000313" key="3">
    <source>
        <dbReference type="Proteomes" id="UP001500051"/>
    </source>
</evidence>
<evidence type="ECO:0000313" key="2">
    <source>
        <dbReference type="EMBL" id="GAA3707465.1"/>
    </source>
</evidence>
<proteinExistence type="predicted"/>
<feature type="region of interest" description="Disordered" evidence="1">
    <location>
        <begin position="1"/>
        <end position="20"/>
    </location>
</feature>
<protein>
    <submittedName>
        <fullName evidence="2">Uncharacterized protein</fullName>
    </submittedName>
</protein>
<feature type="compositionally biased region" description="Basic and acidic residues" evidence="1">
    <location>
        <begin position="1"/>
        <end position="18"/>
    </location>
</feature>
<keyword evidence="3" id="KW-1185">Reference proteome</keyword>
<name>A0ABP7DSJ9_9ACTN</name>
<dbReference type="Proteomes" id="UP001500051">
    <property type="component" value="Unassembled WGS sequence"/>
</dbReference>
<dbReference type="RefSeq" id="WP_344812882.1">
    <property type="nucleotide sequence ID" value="NZ_BAAAYX010000011.1"/>
</dbReference>